<dbReference type="InterPro" id="IPR016155">
    <property type="entry name" value="Mopterin_synth/thiamin_S_b"/>
</dbReference>
<feature type="compositionally biased region" description="Basic and acidic residues" evidence="3">
    <location>
        <begin position="83"/>
        <end position="95"/>
    </location>
</feature>
<dbReference type="RefSeq" id="WP_166651811.1">
    <property type="nucleotide sequence ID" value="NZ_SNXS01000001.1"/>
</dbReference>
<evidence type="ECO:0000256" key="2">
    <source>
        <dbReference type="HAMAP-Rule" id="MF_00460"/>
    </source>
</evidence>
<dbReference type="InterPro" id="IPR005346">
    <property type="entry name" value="RnfH"/>
</dbReference>
<keyword evidence="5" id="KW-1185">Reference proteome</keyword>
<dbReference type="AlphaFoldDB" id="A0A4R6QUP2"/>
<comment type="similarity">
    <text evidence="1 2">Belongs to the UPF0125 (RnfH) family.</text>
</comment>
<dbReference type="Proteomes" id="UP000295361">
    <property type="component" value="Unassembled WGS sequence"/>
</dbReference>
<gene>
    <name evidence="4" type="ORF">DES47_101443</name>
</gene>
<accession>A0A4R6QUP2</accession>
<evidence type="ECO:0000256" key="1">
    <source>
        <dbReference type="ARBA" id="ARBA00010645"/>
    </source>
</evidence>
<reference evidence="4 5" key="1">
    <citation type="submission" date="2019-03" db="EMBL/GenBank/DDBJ databases">
        <title>Genomic Encyclopedia of Type Strains, Phase IV (KMG-IV): sequencing the most valuable type-strain genomes for metagenomic binning, comparative biology and taxonomic classification.</title>
        <authorList>
            <person name="Goeker M."/>
        </authorList>
    </citation>
    <scope>NUCLEOTIDE SEQUENCE [LARGE SCALE GENOMIC DNA]</scope>
    <source>
        <strain evidence="4 5">DSM 16998</strain>
    </source>
</reference>
<dbReference type="HAMAP" id="MF_00460">
    <property type="entry name" value="UPF0125_RnfH"/>
    <property type="match status" value="1"/>
</dbReference>
<evidence type="ECO:0000313" key="5">
    <source>
        <dbReference type="Proteomes" id="UP000295361"/>
    </source>
</evidence>
<dbReference type="SUPFAM" id="SSF54285">
    <property type="entry name" value="MoaD/ThiS"/>
    <property type="match status" value="1"/>
</dbReference>
<feature type="region of interest" description="Disordered" evidence="3">
    <location>
        <begin position="83"/>
        <end position="104"/>
    </location>
</feature>
<dbReference type="FunCoup" id="A0A4R6QUP2">
    <property type="interactions" value="87"/>
</dbReference>
<dbReference type="PANTHER" id="PTHR37483:SF1">
    <property type="entry name" value="UPF0125 PROTEIN RATB"/>
    <property type="match status" value="1"/>
</dbReference>
<sequence>MGLAEPLLAIEVVHSPVAAQVERLELRVAAGTSLAQALVQSGVVFDPARKVGIWGRVMPPDTLLRDRDRIEIYRPLTVDPKEARRLRYRSPGDKSKRVRPNPRR</sequence>
<dbReference type="Gene3D" id="3.10.20.280">
    <property type="entry name" value="RnfH-like"/>
    <property type="match status" value="1"/>
</dbReference>
<protein>
    <recommendedName>
        <fullName evidence="2">UPF0125 protein DES47_101443</fullName>
    </recommendedName>
</protein>
<dbReference type="InParanoid" id="A0A4R6QUP2"/>
<dbReference type="PANTHER" id="PTHR37483">
    <property type="entry name" value="UPF0125 PROTEIN RATB"/>
    <property type="match status" value="1"/>
</dbReference>
<comment type="caution">
    <text evidence="4">The sequence shown here is derived from an EMBL/GenBank/DDBJ whole genome shotgun (WGS) entry which is preliminary data.</text>
</comment>
<evidence type="ECO:0000313" key="4">
    <source>
        <dbReference type="EMBL" id="TDP74385.1"/>
    </source>
</evidence>
<organism evidence="4 5">
    <name type="scientific">Roseateles toxinivorans</name>
    <dbReference type="NCBI Taxonomy" id="270368"/>
    <lineage>
        <taxon>Bacteria</taxon>
        <taxon>Pseudomonadati</taxon>
        <taxon>Pseudomonadota</taxon>
        <taxon>Betaproteobacteria</taxon>
        <taxon>Burkholderiales</taxon>
        <taxon>Sphaerotilaceae</taxon>
        <taxon>Roseateles</taxon>
    </lineage>
</organism>
<proteinExistence type="inferred from homology"/>
<dbReference type="Pfam" id="PF03658">
    <property type="entry name" value="Ub-RnfH"/>
    <property type="match status" value="1"/>
</dbReference>
<evidence type="ECO:0000256" key="3">
    <source>
        <dbReference type="SAM" id="MobiDB-lite"/>
    </source>
</evidence>
<dbReference type="InterPro" id="IPR037021">
    <property type="entry name" value="RnfH_sf"/>
</dbReference>
<name>A0A4R6QUP2_9BURK</name>
<dbReference type="EMBL" id="SNXS01000001">
    <property type="protein sequence ID" value="TDP74385.1"/>
    <property type="molecule type" value="Genomic_DNA"/>
</dbReference>